<dbReference type="InterPro" id="IPR050577">
    <property type="entry name" value="MAPR/NEUFC/NENF-like"/>
</dbReference>
<dbReference type="Pfam" id="PF00173">
    <property type="entry name" value="Cyt-b5"/>
    <property type="match status" value="1"/>
</dbReference>
<sequence>MDLWGSVQELSATDWIVTVVFCYFIYRVVLAPRFKKRNEPPPPEPELPPMKKQDMTVKQLLEYDGLDGKNDGRILIACDGKIFDVTRGKRNYGPEGPYAALAGHDASRGLATFQLGGEAVRDEYDDLSDLGPSEIEDMKNWAETFTQRYPVVGKLLKPGDTPADYGDELAILT</sequence>
<dbReference type="InterPro" id="IPR036400">
    <property type="entry name" value="Cyt_B5-like_heme/steroid_sf"/>
</dbReference>
<keyword evidence="2" id="KW-0472">Membrane</keyword>
<evidence type="ECO:0000256" key="2">
    <source>
        <dbReference type="SAM" id="Phobius"/>
    </source>
</evidence>
<dbReference type="GO" id="GO:0016020">
    <property type="term" value="C:membrane"/>
    <property type="evidence" value="ECO:0007669"/>
    <property type="project" value="TreeGrafter"/>
</dbReference>
<evidence type="ECO:0000259" key="3">
    <source>
        <dbReference type="SMART" id="SM01117"/>
    </source>
</evidence>
<dbReference type="SUPFAM" id="SSF55856">
    <property type="entry name" value="Cytochrome b5-like heme/steroid binding domain"/>
    <property type="match status" value="1"/>
</dbReference>
<protein>
    <submittedName>
        <fullName evidence="5">Cytochrome b5 heme-binding domain-containing protein</fullName>
    </submittedName>
</protein>
<accession>A0A914V8D5</accession>
<dbReference type="GO" id="GO:0005783">
    <property type="term" value="C:endoplasmic reticulum"/>
    <property type="evidence" value="ECO:0007669"/>
    <property type="project" value="TreeGrafter"/>
</dbReference>
<dbReference type="PANTHER" id="PTHR10281:SF106">
    <property type="entry name" value="IP06960P-RELATED"/>
    <property type="match status" value="1"/>
</dbReference>
<dbReference type="SMART" id="SM01117">
    <property type="entry name" value="Cyt-b5"/>
    <property type="match status" value="1"/>
</dbReference>
<dbReference type="AlphaFoldDB" id="A0A914V8D5"/>
<evidence type="ECO:0000313" key="4">
    <source>
        <dbReference type="Proteomes" id="UP000887566"/>
    </source>
</evidence>
<proteinExistence type="inferred from homology"/>
<feature type="domain" description="Cytochrome b5 heme-binding" evidence="3">
    <location>
        <begin position="55"/>
        <end position="156"/>
    </location>
</feature>
<keyword evidence="2" id="KW-1133">Transmembrane helix</keyword>
<comment type="similarity">
    <text evidence="1">Belongs to the cytochrome b5 family. MAPR subfamily.</text>
</comment>
<dbReference type="WBParaSite" id="PSAMB.scaffold162size70593.g2924.t1">
    <property type="protein sequence ID" value="PSAMB.scaffold162size70593.g2924.t1"/>
    <property type="gene ID" value="PSAMB.scaffold162size70593.g2924"/>
</dbReference>
<name>A0A914V8D5_9BILA</name>
<dbReference type="FunFam" id="3.10.120.10:FF:000003">
    <property type="entry name" value="membrane-associated progesterone receptor component 1"/>
    <property type="match status" value="1"/>
</dbReference>
<feature type="transmembrane region" description="Helical" evidence="2">
    <location>
        <begin position="12"/>
        <end position="30"/>
    </location>
</feature>
<organism evidence="4 5">
    <name type="scientific">Plectus sambesii</name>
    <dbReference type="NCBI Taxonomy" id="2011161"/>
    <lineage>
        <taxon>Eukaryota</taxon>
        <taxon>Metazoa</taxon>
        <taxon>Ecdysozoa</taxon>
        <taxon>Nematoda</taxon>
        <taxon>Chromadorea</taxon>
        <taxon>Plectida</taxon>
        <taxon>Plectina</taxon>
        <taxon>Plectoidea</taxon>
        <taxon>Plectidae</taxon>
        <taxon>Plectus</taxon>
    </lineage>
</organism>
<dbReference type="InterPro" id="IPR001199">
    <property type="entry name" value="Cyt_B5-like_heme/steroid-bd"/>
</dbReference>
<evidence type="ECO:0000313" key="5">
    <source>
        <dbReference type="WBParaSite" id="PSAMB.scaffold162size70593.g2924.t1"/>
    </source>
</evidence>
<reference evidence="5" key="1">
    <citation type="submission" date="2022-11" db="UniProtKB">
        <authorList>
            <consortium name="WormBaseParasite"/>
        </authorList>
    </citation>
    <scope>IDENTIFICATION</scope>
</reference>
<keyword evidence="2" id="KW-0812">Transmembrane</keyword>
<keyword evidence="4" id="KW-1185">Reference proteome</keyword>
<dbReference type="Gene3D" id="3.10.120.10">
    <property type="entry name" value="Cytochrome b5-like heme/steroid binding domain"/>
    <property type="match status" value="1"/>
</dbReference>
<evidence type="ECO:0000256" key="1">
    <source>
        <dbReference type="ARBA" id="ARBA00038357"/>
    </source>
</evidence>
<dbReference type="PANTHER" id="PTHR10281">
    <property type="entry name" value="MEMBRANE-ASSOCIATED PROGESTERONE RECEPTOR COMPONENT-RELATED"/>
    <property type="match status" value="1"/>
</dbReference>
<dbReference type="Proteomes" id="UP000887566">
    <property type="component" value="Unplaced"/>
</dbReference>